<comment type="caution">
    <text evidence="8">The sequence shown here is derived from an EMBL/GenBank/DDBJ whole genome shotgun (WGS) entry which is preliminary data.</text>
</comment>
<feature type="compositionally biased region" description="Polar residues" evidence="6">
    <location>
        <begin position="1"/>
        <end position="15"/>
    </location>
</feature>
<evidence type="ECO:0000256" key="4">
    <source>
        <dbReference type="ARBA" id="ARBA00022989"/>
    </source>
</evidence>
<evidence type="ECO:0000256" key="6">
    <source>
        <dbReference type="SAM" id="MobiDB-lite"/>
    </source>
</evidence>
<keyword evidence="9" id="KW-1185">Reference proteome</keyword>
<dbReference type="PANTHER" id="PTHR30250">
    <property type="entry name" value="PST FAMILY PREDICTED COLANIC ACID TRANSPORTER"/>
    <property type="match status" value="1"/>
</dbReference>
<feature type="transmembrane region" description="Helical" evidence="7">
    <location>
        <begin position="320"/>
        <end position="339"/>
    </location>
</feature>
<dbReference type="Proteomes" id="UP001500013">
    <property type="component" value="Unassembled WGS sequence"/>
</dbReference>
<feature type="transmembrane region" description="Helical" evidence="7">
    <location>
        <begin position="351"/>
        <end position="374"/>
    </location>
</feature>
<feature type="transmembrane region" description="Helical" evidence="7">
    <location>
        <begin position="31"/>
        <end position="52"/>
    </location>
</feature>
<proteinExistence type="predicted"/>
<dbReference type="Pfam" id="PF01943">
    <property type="entry name" value="Polysacc_synt"/>
    <property type="match status" value="1"/>
</dbReference>
<dbReference type="PANTHER" id="PTHR30250:SF27">
    <property type="entry name" value="POLYSACCHARIDE BIOSYNTHESIS PROTEIN"/>
    <property type="match status" value="1"/>
</dbReference>
<evidence type="ECO:0000256" key="3">
    <source>
        <dbReference type="ARBA" id="ARBA00022692"/>
    </source>
</evidence>
<feature type="transmembrane region" description="Helical" evidence="7">
    <location>
        <begin position="469"/>
        <end position="490"/>
    </location>
</feature>
<reference evidence="8 9" key="1">
    <citation type="journal article" date="2019" name="Int. J. Syst. Evol. Microbiol.">
        <title>The Global Catalogue of Microorganisms (GCM) 10K type strain sequencing project: providing services to taxonomists for standard genome sequencing and annotation.</title>
        <authorList>
            <consortium name="The Broad Institute Genomics Platform"/>
            <consortium name="The Broad Institute Genome Sequencing Center for Infectious Disease"/>
            <person name="Wu L."/>
            <person name="Ma J."/>
        </authorList>
    </citation>
    <scope>NUCLEOTIDE SEQUENCE [LARGE SCALE GENOMIC DNA]</scope>
    <source>
        <strain evidence="8 9">JCM 15628</strain>
    </source>
</reference>
<name>A0ABN2R781_9MICO</name>
<evidence type="ECO:0000256" key="7">
    <source>
        <dbReference type="SAM" id="Phobius"/>
    </source>
</evidence>
<dbReference type="InterPro" id="IPR002797">
    <property type="entry name" value="Polysacc_synth"/>
</dbReference>
<organism evidence="8 9">
    <name type="scientific">Terrabacter lapilli</name>
    <dbReference type="NCBI Taxonomy" id="436231"/>
    <lineage>
        <taxon>Bacteria</taxon>
        <taxon>Bacillati</taxon>
        <taxon>Actinomycetota</taxon>
        <taxon>Actinomycetes</taxon>
        <taxon>Micrococcales</taxon>
        <taxon>Intrasporangiaceae</taxon>
        <taxon>Terrabacter</taxon>
    </lineage>
</organism>
<keyword evidence="5 7" id="KW-0472">Membrane</keyword>
<feature type="transmembrane region" description="Helical" evidence="7">
    <location>
        <begin position="381"/>
        <end position="401"/>
    </location>
</feature>
<feature type="transmembrane region" description="Helical" evidence="7">
    <location>
        <begin position="136"/>
        <end position="158"/>
    </location>
</feature>
<sequence>MGPDSSVGTATSTSGRRVDSDRMARGGGLNLVGAIIQQSALLAIVTMLAHVLGKDDVGRYAECFALLSLLGLMALAGFRSGLTRFVAIHLADADVPRLRGTIRLGMGITAGGSCALAAALALLAPTVAHVMGDEQLVAGVRLVALTLPAHALSEAALAATQGWRTQKAYTVVGRIFDPVLRLALTAAALWLGYGYLGAMWSLAIASWVTAVLALAALWLRLKDVPHQHVVYRIGDVMSFSMVSWASALAATGLIWADTLILGAMTDAGQVGVYNIATRLVTLAVFVLPPITAAFGPHMAHLHHSGDQVGAARAYGSATRWTLLLSMPAFVVLLVFPQQMLKVFGGGFTEGAVVTMVLACGQLVGAAAGPCGVVLNMSGRVALSLLDNALVLVANIGLNLLLIPRWGIVGAAVAWSASIIAVNAVKVVQARRIVGIRAEGASTGKILLAALPAAGAGVLVNHLVDGWVASLVVGAAACGLVYLAGIVLLGPHPEDVRVWRRLTTRLGRLSRRAA</sequence>
<keyword evidence="4 7" id="KW-1133">Transmembrane helix</keyword>
<feature type="transmembrane region" description="Helical" evidence="7">
    <location>
        <begin position="407"/>
        <end position="424"/>
    </location>
</feature>
<evidence type="ECO:0000313" key="9">
    <source>
        <dbReference type="Proteomes" id="UP001500013"/>
    </source>
</evidence>
<dbReference type="InterPro" id="IPR050833">
    <property type="entry name" value="Poly_Biosynth_Transport"/>
</dbReference>
<feature type="transmembrane region" description="Helical" evidence="7">
    <location>
        <begin position="64"/>
        <end position="82"/>
    </location>
</feature>
<dbReference type="EMBL" id="BAAAPU010000001">
    <property type="protein sequence ID" value="GAA1964560.1"/>
    <property type="molecule type" value="Genomic_DNA"/>
</dbReference>
<feature type="region of interest" description="Disordered" evidence="6">
    <location>
        <begin position="1"/>
        <end position="21"/>
    </location>
</feature>
<dbReference type="CDD" id="cd13128">
    <property type="entry name" value="MATE_Wzx_like"/>
    <property type="match status" value="1"/>
</dbReference>
<feature type="transmembrane region" description="Helical" evidence="7">
    <location>
        <begin position="275"/>
        <end position="299"/>
    </location>
</feature>
<comment type="subcellular location">
    <subcellularLocation>
        <location evidence="1">Cell membrane</location>
        <topology evidence="1">Multi-pass membrane protein</topology>
    </subcellularLocation>
</comment>
<accession>A0ABN2R781</accession>
<evidence type="ECO:0000313" key="8">
    <source>
        <dbReference type="EMBL" id="GAA1964560.1"/>
    </source>
</evidence>
<evidence type="ECO:0000256" key="5">
    <source>
        <dbReference type="ARBA" id="ARBA00023136"/>
    </source>
</evidence>
<feature type="transmembrane region" description="Helical" evidence="7">
    <location>
        <begin position="102"/>
        <end position="124"/>
    </location>
</feature>
<gene>
    <name evidence="8" type="ORF">GCM10009817_00390</name>
</gene>
<evidence type="ECO:0000256" key="1">
    <source>
        <dbReference type="ARBA" id="ARBA00004651"/>
    </source>
</evidence>
<keyword evidence="2" id="KW-1003">Cell membrane</keyword>
<feature type="transmembrane region" description="Helical" evidence="7">
    <location>
        <begin position="233"/>
        <end position="255"/>
    </location>
</feature>
<evidence type="ECO:0000256" key="2">
    <source>
        <dbReference type="ARBA" id="ARBA00022475"/>
    </source>
</evidence>
<feature type="transmembrane region" description="Helical" evidence="7">
    <location>
        <begin position="179"/>
        <end position="196"/>
    </location>
</feature>
<protein>
    <submittedName>
        <fullName evidence="8">Flippase</fullName>
    </submittedName>
</protein>
<keyword evidence="3 7" id="KW-0812">Transmembrane</keyword>
<feature type="transmembrane region" description="Helical" evidence="7">
    <location>
        <begin position="202"/>
        <end position="221"/>
    </location>
</feature>
<feature type="transmembrane region" description="Helical" evidence="7">
    <location>
        <begin position="445"/>
        <end position="463"/>
    </location>
</feature>